<sequence length="85" mass="9144">MAHQIARNLAMMGDAKATEALAEHLTRFWDPRMKAQIVAIAQDQPDRLSPMVAAAVARMARGRAAPDVDATQFNAVDETGHCDAG</sequence>
<dbReference type="InterPro" id="IPR021074">
    <property type="entry name" value="Formate_DH_dsu"/>
</dbReference>
<dbReference type="AlphaFoldDB" id="A0A8G1ZIH7"/>
<comment type="caution">
    <text evidence="1">The sequence shown here is derived from an EMBL/GenBank/DDBJ whole genome shotgun (WGS) entry which is preliminary data.</text>
</comment>
<evidence type="ECO:0000313" key="2">
    <source>
        <dbReference type="Proteomes" id="UP000291572"/>
    </source>
</evidence>
<protein>
    <submittedName>
        <fullName evidence="1">Formate dehydrogenase</fullName>
    </submittedName>
</protein>
<name>A0A8G1ZIH7_9SPHN</name>
<proteinExistence type="predicted"/>
<dbReference type="Pfam" id="PF11390">
    <property type="entry name" value="FdsD"/>
    <property type="match status" value="1"/>
</dbReference>
<reference evidence="1 2" key="1">
    <citation type="submission" date="2019-02" db="EMBL/GenBank/DDBJ databases">
        <authorList>
            <person name="Feng G."/>
        </authorList>
    </citation>
    <scope>NUCLEOTIDE SEQUENCE [LARGE SCALE GENOMIC DNA]</scope>
    <source>
        <strain evidence="1 2">CCTCC AB 2011146</strain>
    </source>
</reference>
<gene>
    <name evidence="1" type="ORF">EWH12_04425</name>
</gene>
<organism evidence="1 2">
    <name type="scientific">Sphingobium cupriresistens</name>
    <dbReference type="NCBI Taxonomy" id="1132417"/>
    <lineage>
        <taxon>Bacteria</taxon>
        <taxon>Pseudomonadati</taxon>
        <taxon>Pseudomonadota</taxon>
        <taxon>Alphaproteobacteria</taxon>
        <taxon>Sphingomonadales</taxon>
        <taxon>Sphingomonadaceae</taxon>
        <taxon>Sphingobium</taxon>
    </lineage>
</organism>
<accession>A0A8G1ZIH7</accession>
<evidence type="ECO:0000313" key="1">
    <source>
        <dbReference type="EMBL" id="RYM13595.1"/>
    </source>
</evidence>
<dbReference type="EMBL" id="SEOO01000005">
    <property type="protein sequence ID" value="RYM13595.1"/>
    <property type="molecule type" value="Genomic_DNA"/>
</dbReference>
<dbReference type="OrthoDB" id="7409377at2"/>
<dbReference type="Proteomes" id="UP000291572">
    <property type="component" value="Unassembled WGS sequence"/>
</dbReference>